<feature type="compositionally biased region" description="Basic residues" evidence="1">
    <location>
        <begin position="631"/>
        <end position="641"/>
    </location>
</feature>
<organism evidence="2 3">
    <name type="scientific">Monilinia fructigena</name>
    <dbReference type="NCBI Taxonomy" id="38457"/>
    <lineage>
        <taxon>Eukaryota</taxon>
        <taxon>Fungi</taxon>
        <taxon>Dikarya</taxon>
        <taxon>Ascomycota</taxon>
        <taxon>Pezizomycotina</taxon>
        <taxon>Leotiomycetes</taxon>
        <taxon>Helotiales</taxon>
        <taxon>Sclerotiniaceae</taxon>
        <taxon>Monilinia</taxon>
    </lineage>
</organism>
<feature type="compositionally biased region" description="Basic and acidic residues" evidence="1">
    <location>
        <begin position="565"/>
        <end position="578"/>
    </location>
</feature>
<feature type="compositionally biased region" description="Basic residues" evidence="1">
    <location>
        <begin position="538"/>
        <end position="548"/>
    </location>
</feature>
<dbReference type="AlphaFoldDB" id="A0A395IT11"/>
<feature type="region of interest" description="Disordered" evidence="1">
    <location>
        <begin position="257"/>
        <end position="288"/>
    </location>
</feature>
<feature type="compositionally biased region" description="Basic and acidic residues" evidence="1">
    <location>
        <begin position="57"/>
        <end position="73"/>
    </location>
</feature>
<feature type="region of interest" description="Disordered" evidence="1">
    <location>
        <begin position="491"/>
        <end position="605"/>
    </location>
</feature>
<feature type="compositionally biased region" description="Basic and acidic residues" evidence="1">
    <location>
        <begin position="1"/>
        <end position="19"/>
    </location>
</feature>
<feature type="compositionally biased region" description="Acidic residues" evidence="1">
    <location>
        <begin position="115"/>
        <end position="130"/>
    </location>
</feature>
<evidence type="ECO:0000313" key="3">
    <source>
        <dbReference type="Proteomes" id="UP000249056"/>
    </source>
</evidence>
<gene>
    <name evidence="2" type="ORF">DID88_003867</name>
</gene>
<feature type="region of interest" description="Disordered" evidence="1">
    <location>
        <begin position="1"/>
        <end position="22"/>
    </location>
</feature>
<feature type="compositionally biased region" description="Basic and acidic residues" evidence="1">
    <location>
        <begin position="80"/>
        <end position="92"/>
    </location>
</feature>
<feature type="compositionally biased region" description="Polar residues" evidence="1">
    <location>
        <begin position="593"/>
        <end position="605"/>
    </location>
</feature>
<dbReference type="EMBL" id="QKRW01000019">
    <property type="protein sequence ID" value="RAL63447.1"/>
    <property type="molecule type" value="Genomic_DNA"/>
</dbReference>
<feature type="region of interest" description="Disordered" evidence="1">
    <location>
        <begin position="332"/>
        <end position="430"/>
    </location>
</feature>
<proteinExistence type="predicted"/>
<feature type="region of interest" description="Disordered" evidence="1">
    <location>
        <begin position="617"/>
        <end position="671"/>
    </location>
</feature>
<feature type="compositionally biased region" description="Basic and acidic residues" evidence="1">
    <location>
        <begin position="273"/>
        <end position="283"/>
    </location>
</feature>
<feature type="compositionally biased region" description="Basic residues" evidence="1">
    <location>
        <begin position="399"/>
        <end position="408"/>
    </location>
</feature>
<feature type="compositionally biased region" description="Polar residues" evidence="1">
    <location>
        <begin position="364"/>
        <end position="375"/>
    </location>
</feature>
<protein>
    <submittedName>
        <fullName evidence="2">Uncharacterized protein</fullName>
    </submittedName>
</protein>
<comment type="caution">
    <text evidence="2">The sequence shown here is derived from an EMBL/GenBank/DDBJ whole genome shotgun (WGS) entry which is preliminary data.</text>
</comment>
<feature type="compositionally biased region" description="Basic and acidic residues" evidence="1">
    <location>
        <begin position="164"/>
        <end position="179"/>
    </location>
</feature>
<keyword evidence="3" id="KW-1185">Reference proteome</keyword>
<name>A0A395IT11_9HELO</name>
<evidence type="ECO:0000313" key="2">
    <source>
        <dbReference type="EMBL" id="RAL63447.1"/>
    </source>
</evidence>
<evidence type="ECO:0000256" key="1">
    <source>
        <dbReference type="SAM" id="MobiDB-lite"/>
    </source>
</evidence>
<feature type="region of interest" description="Disordered" evidence="1">
    <location>
        <begin position="41"/>
        <end position="190"/>
    </location>
</feature>
<sequence length="671" mass="74138">MPRKDSKGKNITNADHEPVQDTVIEETLPIESKEEIAQQVVESPALIPIPEVQSDTSPKRQKDPVEEIKEHEPGSVLDAPTKKSQKDKEKRRSLQTAVSEDTPMEEPNLPRENDVCEESESQASENDEPVVENANEPLEIPREHVLEDVQTPQASVGHNSEPIDQGHGESGESHGETAKEGIFAPQPQPEHISLSAPVHHFEDIPVSTTIFSKASLPNEPVSDETTKTIEDIEPIMVYESNLPEDVVPEDIIAPVEYVEPDSSLQETLPPRDSLSKRSDKNIEVSKPNTIDVIPLQEDVTAEEDPRKVEFDEPSQSFEEFLLPRELALEEASKDFDQSLPKEAAIQDESRNVEIYGPSHILEESSLSTEPATNIQKAEPLSSELPVFEESDARDASTTKKTKNSKKNKSKDDFQPEPATPTEIIQEPEPTLIAQEAVSEKPFEITESNDLEILEEPIEKGIETVEPESYHFLDPTSVPLPEDLVDESIELDEPANAEILEKPLEHSTSTPRESFEFSEPVSPITENSVQEPAPVSPTRSRKDKKKRKPVMAVSLAKESPSSESISKIDARAVEPKSEEAPQIPAVPAAGPSGGNNRQRATKLATTSRNIEAVELIPQDNFADPIGRISPKQLKKDKKRKSRLSMSSAEENTTRAPLEPPAAQQAEDKTISS</sequence>
<accession>A0A395IT11</accession>
<dbReference type="Proteomes" id="UP000249056">
    <property type="component" value="Unassembled WGS sequence"/>
</dbReference>
<reference evidence="2 3" key="1">
    <citation type="submission" date="2018-06" db="EMBL/GenBank/DDBJ databases">
        <title>Genome Sequence of the Brown Rot Fungal Pathogen Monilinia fructigena.</title>
        <authorList>
            <person name="Landi L."/>
            <person name="De Miccolis Angelini R.M."/>
            <person name="Pollastro S."/>
            <person name="Abate D."/>
            <person name="Faretra F."/>
            <person name="Romanazzi G."/>
        </authorList>
    </citation>
    <scope>NUCLEOTIDE SEQUENCE [LARGE SCALE GENOMIC DNA]</scope>
    <source>
        <strain evidence="2 3">Mfrg269</strain>
    </source>
</reference>